<dbReference type="InterPro" id="IPR011333">
    <property type="entry name" value="SKP1/BTB/POZ_sf"/>
</dbReference>
<dbReference type="InterPro" id="IPR011989">
    <property type="entry name" value="ARM-like"/>
</dbReference>
<reference evidence="6" key="2">
    <citation type="submission" date="2023-05" db="EMBL/GenBank/DDBJ databases">
        <authorList>
            <person name="Schelkunov M.I."/>
        </authorList>
    </citation>
    <scope>NUCLEOTIDE SEQUENCE</scope>
    <source>
        <strain evidence="6">Hsosn_3</strain>
        <tissue evidence="6">Leaf</tissue>
    </source>
</reference>
<dbReference type="SUPFAM" id="SSF81382">
    <property type="entry name" value="Skp1 dimerisation domain-like"/>
    <property type="match status" value="1"/>
</dbReference>
<keyword evidence="4" id="KW-0653">Protein transport</keyword>
<dbReference type="GO" id="GO:0006511">
    <property type="term" value="P:ubiquitin-dependent protein catabolic process"/>
    <property type="evidence" value="ECO:0007669"/>
    <property type="project" value="InterPro"/>
</dbReference>
<dbReference type="InterPro" id="IPR016024">
    <property type="entry name" value="ARM-type_fold"/>
</dbReference>
<evidence type="ECO:0000313" key="7">
    <source>
        <dbReference type="Proteomes" id="UP001237642"/>
    </source>
</evidence>
<dbReference type="InterPro" id="IPR036296">
    <property type="entry name" value="SKP1-like_dim_sf"/>
</dbReference>
<comment type="similarity">
    <text evidence="2">Belongs to the importin alpha family.</text>
</comment>
<feature type="compositionally biased region" description="Acidic residues" evidence="5">
    <location>
        <begin position="117"/>
        <end position="126"/>
    </location>
</feature>
<feature type="region of interest" description="Disordered" evidence="5">
    <location>
        <begin position="105"/>
        <end position="126"/>
    </location>
</feature>
<dbReference type="EMBL" id="JAUIZM010000001">
    <property type="protein sequence ID" value="KAK1405467.1"/>
    <property type="molecule type" value="Genomic_DNA"/>
</dbReference>
<comment type="caution">
    <text evidence="6">The sequence shown here is derived from an EMBL/GenBank/DDBJ whole genome shotgun (WGS) entry which is preliminary data.</text>
</comment>
<evidence type="ECO:0000256" key="3">
    <source>
        <dbReference type="ARBA" id="ARBA00022448"/>
    </source>
</evidence>
<dbReference type="Gene3D" id="1.25.10.10">
    <property type="entry name" value="Leucine-rich Repeat Variant"/>
    <property type="match status" value="1"/>
</dbReference>
<evidence type="ECO:0000313" key="6">
    <source>
        <dbReference type="EMBL" id="KAK1405467.1"/>
    </source>
</evidence>
<keyword evidence="3" id="KW-0813">Transport</keyword>
<evidence type="ECO:0000256" key="5">
    <source>
        <dbReference type="SAM" id="MobiDB-lite"/>
    </source>
</evidence>
<comment type="pathway">
    <text evidence="1">Protein modification; protein ubiquitination.</text>
</comment>
<sequence length="543" mass="61870">MSFDVKFLDQVGPVDLFNLMQAAHCVKINSLMDLTCPKLGDMVKTKAFGQITEEFGIDLEYFQSFGECRMSASRGLQDAFVEGFTERPKVDRILRQREEETFMNRADFEDAKKDGENAEESDDEDEEMVELDLAVFVDRRYKLFDHYVRELKSSTDRVTLSNATDRLQFFIDGGTCGHLDSDVVRRLLQVLETYHKRQNQCEAVNILSHAMFDKCKDVITNDAIPALVKYMFDSYHELGIESVIGLTHLAYSSPDCINFILENHALEDALKIVKETIGIGMRRIIMALTKFLAVVCRNGIPPHKVGLACNILEEILQKNMGVRSHFVFACYVFQYLTYKHHVSIGKKTLHKLIELSCGLAGTKFCIGSTLCSLLEKDESNIKMEAAWAIYNCIYGDRERHVDDYSKGSAHIVPSLLRSQIPSTTPQTTETKFGLTRKLDIMVVRYCVSLPSRAPSALEEEKDDEGFVTKGFFANNVRRDLSAVLSILDIILEGREPSSEIKYFKSSLPQVYFRRLRTTHGCQVLSNYPVLWDPHQRIDFPVMT</sequence>
<dbReference type="Proteomes" id="UP001237642">
    <property type="component" value="Unassembled WGS sequence"/>
</dbReference>
<organism evidence="6 7">
    <name type="scientific">Heracleum sosnowskyi</name>
    <dbReference type="NCBI Taxonomy" id="360622"/>
    <lineage>
        <taxon>Eukaryota</taxon>
        <taxon>Viridiplantae</taxon>
        <taxon>Streptophyta</taxon>
        <taxon>Embryophyta</taxon>
        <taxon>Tracheophyta</taxon>
        <taxon>Spermatophyta</taxon>
        <taxon>Magnoliopsida</taxon>
        <taxon>eudicotyledons</taxon>
        <taxon>Gunneridae</taxon>
        <taxon>Pentapetalae</taxon>
        <taxon>asterids</taxon>
        <taxon>campanulids</taxon>
        <taxon>Apiales</taxon>
        <taxon>Apiaceae</taxon>
        <taxon>Apioideae</taxon>
        <taxon>apioid superclade</taxon>
        <taxon>Tordylieae</taxon>
        <taxon>Tordyliinae</taxon>
        <taxon>Heracleum</taxon>
    </lineage>
</organism>
<name>A0AAD8NE36_9APIA</name>
<dbReference type="PANTHER" id="PTHR23316">
    <property type="entry name" value="IMPORTIN ALPHA"/>
    <property type="match status" value="1"/>
</dbReference>
<dbReference type="SUPFAM" id="SSF48371">
    <property type="entry name" value="ARM repeat"/>
    <property type="match status" value="1"/>
</dbReference>
<reference evidence="6" key="1">
    <citation type="submission" date="2023-02" db="EMBL/GenBank/DDBJ databases">
        <title>Genome of toxic invasive species Heracleum sosnowskyi carries increased number of genes despite the absence of recent whole-genome duplications.</title>
        <authorList>
            <person name="Schelkunov M."/>
            <person name="Shtratnikova V."/>
            <person name="Makarenko M."/>
            <person name="Klepikova A."/>
            <person name="Omelchenko D."/>
            <person name="Novikova G."/>
            <person name="Obukhova E."/>
            <person name="Bogdanov V."/>
            <person name="Penin A."/>
            <person name="Logacheva M."/>
        </authorList>
    </citation>
    <scope>NUCLEOTIDE SEQUENCE</scope>
    <source>
        <strain evidence="6">Hsosn_3</strain>
        <tissue evidence="6">Leaf</tissue>
    </source>
</reference>
<evidence type="ECO:0000256" key="2">
    <source>
        <dbReference type="ARBA" id="ARBA00010394"/>
    </source>
</evidence>
<feature type="compositionally biased region" description="Basic and acidic residues" evidence="5">
    <location>
        <begin position="105"/>
        <end position="116"/>
    </location>
</feature>
<protein>
    <submittedName>
        <fullName evidence="6">Uncharacterized protein</fullName>
    </submittedName>
</protein>
<gene>
    <name evidence="6" type="ORF">POM88_005072</name>
</gene>
<dbReference type="AlphaFoldDB" id="A0AAD8NE36"/>
<dbReference type="GO" id="GO:0015031">
    <property type="term" value="P:protein transport"/>
    <property type="evidence" value="ECO:0007669"/>
    <property type="project" value="UniProtKB-KW"/>
</dbReference>
<keyword evidence="7" id="KW-1185">Reference proteome</keyword>
<proteinExistence type="inferred from homology"/>
<dbReference type="Gene3D" id="3.30.710.10">
    <property type="entry name" value="Potassium Channel Kv1.1, Chain A"/>
    <property type="match status" value="1"/>
</dbReference>
<evidence type="ECO:0000256" key="1">
    <source>
        <dbReference type="ARBA" id="ARBA00004906"/>
    </source>
</evidence>
<accession>A0AAD8NE36</accession>
<evidence type="ECO:0000256" key="4">
    <source>
        <dbReference type="ARBA" id="ARBA00022927"/>
    </source>
</evidence>